<evidence type="ECO:0000313" key="2">
    <source>
        <dbReference type="Proteomes" id="UP001075461"/>
    </source>
</evidence>
<dbReference type="AlphaFoldDB" id="A0A9Q4KQ73"/>
<dbReference type="RefSeq" id="WP_269480281.1">
    <property type="nucleotide sequence ID" value="NZ_JAPXGP010000004.1"/>
</dbReference>
<evidence type="ECO:0000313" key="1">
    <source>
        <dbReference type="EMBL" id="MCZ6161969.1"/>
    </source>
</evidence>
<gene>
    <name evidence="1" type="ORF">O6B92_06420</name>
</gene>
<sequence>MQEIIFNDLHRAEQKSFKENYTTKEVATNYGVLERTVGMHKDNHDDELIENIHYFYSYEQTKGGRQRIIRWTLEGVYMLGFFIKSEQAKNYRKKVAEFLRLCDEARQKKFNEARATITQQTDKIANLESVLISKQRDHSNVVNGYKGIIAKKNKLIKANQLKIYELERKLRTGEFDDKSIKSVKLLSRVQNDLKQSFLEVGAVMSYLYNGDEYFINQNFKKDKRW</sequence>
<dbReference type="Proteomes" id="UP001075461">
    <property type="component" value="Unassembled WGS sequence"/>
</dbReference>
<protein>
    <submittedName>
        <fullName evidence="1">Uncharacterized protein</fullName>
    </submittedName>
</protein>
<dbReference type="EMBL" id="JAPXGP010000004">
    <property type="protein sequence ID" value="MCZ6161969.1"/>
    <property type="molecule type" value="Genomic_DNA"/>
</dbReference>
<proteinExistence type="predicted"/>
<reference evidence="1" key="1">
    <citation type="submission" date="2022-12" db="EMBL/GenBank/DDBJ databases">
        <title>Species Delineation and Comparative Genomics within the Campylobacter ureolyticus Complex.</title>
        <authorList>
            <person name="Maki J."/>
            <person name="Howard M."/>
            <person name="Connelly S."/>
            <person name="Hardy D.J."/>
            <person name="Cameron A."/>
        </authorList>
    </citation>
    <scope>NUCLEOTIDE SEQUENCE</scope>
    <source>
        <strain evidence="1">URMC_786</strain>
    </source>
</reference>
<comment type="caution">
    <text evidence="1">The sequence shown here is derived from an EMBL/GenBank/DDBJ whole genome shotgun (WGS) entry which is preliminary data.</text>
</comment>
<accession>A0A9Q4KQ73</accession>
<organism evidence="1 2">
    <name type="scientific">Campylobacter ureolyticus</name>
    <dbReference type="NCBI Taxonomy" id="827"/>
    <lineage>
        <taxon>Bacteria</taxon>
        <taxon>Pseudomonadati</taxon>
        <taxon>Campylobacterota</taxon>
        <taxon>Epsilonproteobacteria</taxon>
        <taxon>Campylobacterales</taxon>
        <taxon>Campylobacteraceae</taxon>
        <taxon>Campylobacter</taxon>
    </lineage>
</organism>
<name>A0A9Q4KQ73_9BACT</name>